<organism evidence="1 2">
    <name type="scientific">Paraburkholderia phenoliruptrix</name>
    <dbReference type="NCBI Taxonomy" id="252970"/>
    <lineage>
        <taxon>Bacteria</taxon>
        <taxon>Pseudomonadati</taxon>
        <taxon>Pseudomonadota</taxon>
        <taxon>Betaproteobacteria</taxon>
        <taxon>Burkholderiales</taxon>
        <taxon>Burkholderiaceae</taxon>
        <taxon>Paraburkholderia</taxon>
    </lineage>
</organism>
<accession>A0A6J5C830</accession>
<gene>
    <name evidence="1" type="ORF">LMG22037_05316</name>
</gene>
<proteinExistence type="predicted"/>
<sequence>MRASWLLNEYRLKEAGQGSDGPSSARANNLLSRAAGKARNYPTAYEGVRVRACRGCVVGQLGSSRRIMPAQRIILCYFAATVPLACDQRGCAVLSALFASRHTTQAAMMSNTASSTKSGL</sequence>
<evidence type="ECO:0000313" key="1">
    <source>
        <dbReference type="EMBL" id="CAB3727772.1"/>
    </source>
</evidence>
<protein>
    <submittedName>
        <fullName evidence="1">Uncharacterized protein</fullName>
    </submittedName>
</protein>
<evidence type="ECO:0000313" key="2">
    <source>
        <dbReference type="Proteomes" id="UP000494249"/>
    </source>
</evidence>
<dbReference type="AlphaFoldDB" id="A0A6J5C830"/>
<dbReference type="EMBL" id="CADIKB010000036">
    <property type="protein sequence ID" value="CAB3727772.1"/>
    <property type="molecule type" value="Genomic_DNA"/>
</dbReference>
<name>A0A6J5C830_9BURK</name>
<reference evidence="1 2" key="1">
    <citation type="submission" date="2020-04" db="EMBL/GenBank/DDBJ databases">
        <authorList>
            <person name="De Canck E."/>
        </authorList>
    </citation>
    <scope>NUCLEOTIDE SEQUENCE [LARGE SCALE GENOMIC DNA]</scope>
    <source>
        <strain evidence="1 2">LMG 22037</strain>
    </source>
</reference>
<dbReference type="Proteomes" id="UP000494249">
    <property type="component" value="Unassembled WGS sequence"/>
</dbReference>